<dbReference type="Gene3D" id="1.10.238.10">
    <property type="entry name" value="EF-hand"/>
    <property type="match status" value="1"/>
</dbReference>
<gene>
    <name evidence="4" type="ORF">HINF_LOCUS42408</name>
    <name evidence="5" type="ORF">HINF_LOCUS49294</name>
    <name evidence="3" type="ORF">HINF_LOCUS50673</name>
</gene>
<evidence type="ECO:0000313" key="6">
    <source>
        <dbReference type="Proteomes" id="UP001642409"/>
    </source>
</evidence>
<keyword evidence="1" id="KW-0106">Calcium</keyword>
<dbReference type="SUPFAM" id="SSF47473">
    <property type="entry name" value="EF-hand"/>
    <property type="match status" value="1"/>
</dbReference>
<dbReference type="InterPro" id="IPR011992">
    <property type="entry name" value="EF-hand-dom_pair"/>
</dbReference>
<accession>A0AA86VCT0</accession>
<dbReference type="PROSITE" id="PS00018">
    <property type="entry name" value="EF_HAND_1"/>
    <property type="match status" value="1"/>
</dbReference>
<dbReference type="EMBL" id="CATOUU010000964">
    <property type="protein sequence ID" value="CAI9963028.1"/>
    <property type="molecule type" value="Genomic_DNA"/>
</dbReference>
<dbReference type="EMBL" id="CAXDID020000231">
    <property type="protein sequence ID" value="CAL6060582.1"/>
    <property type="molecule type" value="Genomic_DNA"/>
</dbReference>
<dbReference type="InterPro" id="IPR002048">
    <property type="entry name" value="EF_hand_dom"/>
</dbReference>
<feature type="domain" description="EF-hand" evidence="2">
    <location>
        <begin position="50"/>
        <end position="84"/>
    </location>
</feature>
<reference evidence="3" key="1">
    <citation type="submission" date="2023-06" db="EMBL/GenBank/DDBJ databases">
        <authorList>
            <person name="Kurt Z."/>
        </authorList>
    </citation>
    <scope>NUCLEOTIDE SEQUENCE</scope>
</reference>
<sequence length="84" mass="10207">MGNMFKDYAYEQYSLIAAREEGLKILRTDQNFYKSKNRPQIGHLRTDLRCERKTIQVYFQKFDRDCNGKLDVDEWCKMLEQVFK</sequence>
<dbReference type="Pfam" id="PF00036">
    <property type="entry name" value="EF-hand_1"/>
    <property type="match status" value="1"/>
</dbReference>
<evidence type="ECO:0000313" key="3">
    <source>
        <dbReference type="EMBL" id="CAI9963028.1"/>
    </source>
</evidence>
<dbReference type="PROSITE" id="PS50222">
    <property type="entry name" value="EF_HAND_2"/>
    <property type="match status" value="1"/>
</dbReference>
<evidence type="ECO:0000256" key="1">
    <source>
        <dbReference type="ARBA" id="ARBA00022837"/>
    </source>
</evidence>
<organism evidence="3">
    <name type="scientific">Hexamita inflata</name>
    <dbReference type="NCBI Taxonomy" id="28002"/>
    <lineage>
        <taxon>Eukaryota</taxon>
        <taxon>Metamonada</taxon>
        <taxon>Diplomonadida</taxon>
        <taxon>Hexamitidae</taxon>
        <taxon>Hexamitinae</taxon>
        <taxon>Hexamita</taxon>
    </lineage>
</organism>
<proteinExistence type="predicted"/>
<keyword evidence="6" id="KW-1185">Reference proteome</keyword>
<dbReference type="InterPro" id="IPR018247">
    <property type="entry name" value="EF_Hand_1_Ca_BS"/>
</dbReference>
<dbReference type="Proteomes" id="UP001642409">
    <property type="component" value="Unassembled WGS sequence"/>
</dbReference>
<comment type="caution">
    <text evidence="3">The sequence shown here is derived from an EMBL/GenBank/DDBJ whole genome shotgun (WGS) entry which is preliminary data.</text>
</comment>
<evidence type="ECO:0000313" key="4">
    <source>
        <dbReference type="EMBL" id="CAL6047856.1"/>
    </source>
</evidence>
<dbReference type="EMBL" id="CAXDID020000173">
    <property type="protein sequence ID" value="CAL6047856.1"/>
    <property type="molecule type" value="Genomic_DNA"/>
</dbReference>
<protein>
    <submittedName>
        <fullName evidence="3">EF-hand domain</fullName>
    </submittedName>
    <submittedName>
        <fullName evidence="4">EF-hand_domain</fullName>
    </submittedName>
</protein>
<name>A0AA86VCT0_9EUKA</name>
<dbReference type="AlphaFoldDB" id="A0AA86VCT0"/>
<dbReference type="GO" id="GO:0005509">
    <property type="term" value="F:calcium ion binding"/>
    <property type="evidence" value="ECO:0007669"/>
    <property type="project" value="InterPro"/>
</dbReference>
<reference evidence="4 6" key="2">
    <citation type="submission" date="2024-07" db="EMBL/GenBank/DDBJ databases">
        <authorList>
            <person name="Akdeniz Z."/>
        </authorList>
    </citation>
    <scope>NUCLEOTIDE SEQUENCE [LARGE SCALE GENOMIC DNA]</scope>
</reference>
<evidence type="ECO:0000259" key="2">
    <source>
        <dbReference type="PROSITE" id="PS50222"/>
    </source>
</evidence>
<evidence type="ECO:0000313" key="5">
    <source>
        <dbReference type="EMBL" id="CAL6060582.1"/>
    </source>
</evidence>